<accession>R9NYJ9</accession>
<dbReference type="RefSeq" id="XP_012187371.1">
    <property type="nucleotide sequence ID" value="XM_012331981.1"/>
</dbReference>
<proteinExistence type="predicted"/>
<name>R9NYJ9_PSEHS</name>
<dbReference type="HOGENOM" id="CLU_2251251_0_0_1"/>
<gene>
    <name evidence="1" type="ORF">PHSY_001349</name>
</gene>
<protein>
    <submittedName>
        <fullName evidence="1">Uncharacterized protein</fullName>
    </submittedName>
</protein>
<dbReference type="EMBL" id="DF238778">
    <property type="protein sequence ID" value="GAC93784.1"/>
    <property type="molecule type" value="Genomic_DNA"/>
</dbReference>
<evidence type="ECO:0000313" key="1">
    <source>
        <dbReference type="EMBL" id="GAC93784.1"/>
    </source>
</evidence>
<dbReference type="AlphaFoldDB" id="R9NYJ9"/>
<reference evidence="2" key="1">
    <citation type="journal article" date="2013" name="Genome Announc.">
        <title>Draft genome sequence of the basidiomycetous yeast-like fungus Pseudozyma hubeiensis SY62, which produces an abundant amount of the biosurfactant mannosylerythritol lipids.</title>
        <authorList>
            <person name="Konishi M."/>
            <person name="Hatada Y."/>
            <person name="Horiuchi J."/>
        </authorList>
    </citation>
    <scope>NUCLEOTIDE SEQUENCE [LARGE SCALE GENOMIC DNA]</scope>
    <source>
        <strain evidence="2">SY62</strain>
    </source>
</reference>
<dbReference type="Proteomes" id="UP000014071">
    <property type="component" value="Unassembled WGS sequence"/>
</dbReference>
<evidence type="ECO:0000313" key="2">
    <source>
        <dbReference type="Proteomes" id="UP000014071"/>
    </source>
</evidence>
<keyword evidence="2" id="KW-1185">Reference proteome</keyword>
<dbReference type="GeneID" id="24106650"/>
<organism evidence="1 2">
    <name type="scientific">Pseudozyma hubeiensis (strain SY62)</name>
    <name type="common">Yeast</name>
    <dbReference type="NCBI Taxonomy" id="1305764"/>
    <lineage>
        <taxon>Eukaryota</taxon>
        <taxon>Fungi</taxon>
        <taxon>Dikarya</taxon>
        <taxon>Basidiomycota</taxon>
        <taxon>Ustilaginomycotina</taxon>
        <taxon>Ustilaginomycetes</taxon>
        <taxon>Ustilaginales</taxon>
        <taxon>Ustilaginaceae</taxon>
        <taxon>Pseudozyma</taxon>
    </lineage>
</organism>
<sequence length="104" mass="11781">MPPRPIADDLVSGERRMEWMDGWMDRRVDELARWGEREGGGLDAVDRATRTRKECCLYVGRMLVGVQGAARYQSGEDVKDGVSTSRAKEDLYHLTLAMHRSPAE</sequence>